<dbReference type="OMA" id="HITCLID"/>
<name>J3K4D3_COCIM</name>
<keyword evidence="2" id="KW-1185">Reference proteome</keyword>
<reference evidence="2" key="2">
    <citation type="journal article" date="2010" name="Genome Res.">
        <title>Population genomic sequencing of Coccidioides fungi reveals recent hybridization and transposon control.</title>
        <authorList>
            <person name="Neafsey D.E."/>
            <person name="Barker B.M."/>
            <person name="Sharpton T.J."/>
            <person name="Stajich J.E."/>
            <person name="Park D.J."/>
            <person name="Whiston E."/>
            <person name="Hung C.-Y."/>
            <person name="McMahan C."/>
            <person name="White J."/>
            <person name="Sykes S."/>
            <person name="Heiman D."/>
            <person name="Young S."/>
            <person name="Zeng Q."/>
            <person name="Abouelleil A."/>
            <person name="Aftuck L."/>
            <person name="Bessette D."/>
            <person name="Brown A."/>
            <person name="FitzGerald M."/>
            <person name="Lui A."/>
            <person name="Macdonald J.P."/>
            <person name="Priest M."/>
            <person name="Orbach M.J."/>
            <person name="Galgiani J.N."/>
            <person name="Kirkland T.N."/>
            <person name="Cole G.T."/>
            <person name="Birren B.W."/>
            <person name="Henn M.R."/>
            <person name="Taylor J.W."/>
            <person name="Rounsley S.D."/>
        </authorList>
    </citation>
    <scope>GENOME REANNOTATION</scope>
    <source>
        <strain evidence="2">RS</strain>
    </source>
</reference>
<reference evidence="2" key="1">
    <citation type="journal article" date="2009" name="Genome Res.">
        <title>Comparative genomic analyses of the human fungal pathogens Coccidioides and their relatives.</title>
        <authorList>
            <person name="Sharpton T.J."/>
            <person name="Stajich J.E."/>
            <person name="Rounsley S.D."/>
            <person name="Gardner M.J."/>
            <person name="Wortman J.R."/>
            <person name="Jordar V.S."/>
            <person name="Maiti R."/>
            <person name="Kodira C.D."/>
            <person name="Neafsey D.E."/>
            <person name="Zeng Q."/>
            <person name="Hung C.-Y."/>
            <person name="McMahan C."/>
            <person name="Muszewska A."/>
            <person name="Grynberg M."/>
            <person name="Mandel M.A."/>
            <person name="Kellner E.M."/>
            <person name="Barker B.M."/>
            <person name="Galgiani J.N."/>
            <person name="Orbach M.J."/>
            <person name="Kirkland T.N."/>
            <person name="Cole G.T."/>
            <person name="Henn M.R."/>
            <person name="Birren B.W."/>
            <person name="Taylor J.W."/>
        </authorList>
    </citation>
    <scope>NUCLEOTIDE SEQUENCE [LARGE SCALE GENOMIC DNA]</scope>
    <source>
        <strain evidence="2">RS</strain>
    </source>
</reference>
<proteinExistence type="predicted"/>
<evidence type="ECO:0008006" key="3">
    <source>
        <dbReference type="Google" id="ProtNLM"/>
    </source>
</evidence>
<dbReference type="OrthoDB" id="3645574at2759"/>
<dbReference type="VEuPathDB" id="FungiDB:CIMG_07904"/>
<dbReference type="EMBL" id="GG704913">
    <property type="protein sequence ID" value="EAS29158.3"/>
    <property type="molecule type" value="Genomic_DNA"/>
</dbReference>
<organism evidence="1 2">
    <name type="scientific">Coccidioides immitis (strain RS)</name>
    <name type="common">Valley fever fungus</name>
    <dbReference type="NCBI Taxonomy" id="246410"/>
    <lineage>
        <taxon>Eukaryota</taxon>
        <taxon>Fungi</taxon>
        <taxon>Dikarya</taxon>
        <taxon>Ascomycota</taxon>
        <taxon>Pezizomycotina</taxon>
        <taxon>Eurotiomycetes</taxon>
        <taxon>Eurotiomycetidae</taxon>
        <taxon>Onygenales</taxon>
        <taxon>Onygenaceae</taxon>
        <taxon>Coccidioides</taxon>
    </lineage>
</organism>
<dbReference type="PANTHER" id="PTHR21310">
    <property type="entry name" value="AMINOGLYCOSIDE PHOSPHOTRANSFERASE-RELATED-RELATED"/>
    <property type="match status" value="1"/>
</dbReference>
<dbReference type="GeneID" id="4559771"/>
<dbReference type="PANTHER" id="PTHR21310:SF37">
    <property type="entry name" value="AMINOGLYCOSIDE PHOSPHOTRANSFERASE DOMAIN-CONTAINING PROTEIN"/>
    <property type="match status" value="1"/>
</dbReference>
<dbReference type="AlphaFoldDB" id="J3K4D3"/>
<dbReference type="RefSeq" id="XP_001240741.2">
    <property type="nucleotide sequence ID" value="XM_001240740.2"/>
</dbReference>
<evidence type="ECO:0000313" key="2">
    <source>
        <dbReference type="Proteomes" id="UP000001261"/>
    </source>
</evidence>
<gene>
    <name evidence="1" type="ORF">CIMG_07904</name>
</gene>
<accession>J3K4D3</accession>
<dbReference type="InParanoid" id="J3K4D3"/>
<evidence type="ECO:0000313" key="1">
    <source>
        <dbReference type="EMBL" id="EAS29158.3"/>
    </source>
</evidence>
<dbReference type="KEGG" id="cim:CIMG_07904"/>
<protein>
    <recommendedName>
        <fullName evidence="3">Aminoglycoside phosphotransferase domain-containing protein</fullName>
    </recommendedName>
</protein>
<dbReference type="InterPro" id="IPR051678">
    <property type="entry name" value="AGP_Transferase"/>
</dbReference>
<dbReference type="Proteomes" id="UP000001261">
    <property type="component" value="Unassembled WGS sequence"/>
</dbReference>
<sequence length="318" mass="36863">MIRFPLPYRIGEDFGPGNADEKIRCEAGTYASLQGNCFDIPIPRLYGFALSDGETLENLPPLIQWIQRFKRRFISWLGHPIPSKNIRSQRRSDNIIGTGYLLMEYIEPSRGTMLSNTWMDSQHDMQLRTNLFRGSLSRVPLPRIGSFIIDDHKGFLVLAYRLLCVEIQLLENGRMLTDIHRDYTYSTVDSYLTDILTFHVHRFRNIFVDKDRNITCLVDLEWACSRLIEMFNPPHWLTHKGVDELVLSDYDAVRTEFMGIMTAEEKRQDPTAMERDNSKELRQILPAVMKNSWATGTFWYASALSSPSGLFGIFKEHI</sequence>
<dbReference type="STRING" id="246410.J3K4D3"/>